<accession>A0AAD5TSR8</accession>
<proteinExistence type="predicted"/>
<evidence type="ECO:0000256" key="1">
    <source>
        <dbReference type="SAM" id="Phobius"/>
    </source>
</evidence>
<reference evidence="2" key="1">
    <citation type="submission" date="2020-05" db="EMBL/GenBank/DDBJ databases">
        <title>Phylogenomic resolution of chytrid fungi.</title>
        <authorList>
            <person name="Stajich J.E."/>
            <person name="Amses K."/>
            <person name="Simmons R."/>
            <person name="Seto K."/>
            <person name="Myers J."/>
            <person name="Bonds A."/>
            <person name="Quandt C.A."/>
            <person name="Barry K."/>
            <person name="Liu P."/>
            <person name="Grigoriev I."/>
            <person name="Longcore J.E."/>
            <person name="James T.Y."/>
        </authorList>
    </citation>
    <scope>NUCLEOTIDE SEQUENCE</scope>
    <source>
        <strain evidence="2">JEL0379</strain>
    </source>
</reference>
<organism evidence="2 3">
    <name type="scientific">Geranomyces variabilis</name>
    <dbReference type="NCBI Taxonomy" id="109894"/>
    <lineage>
        <taxon>Eukaryota</taxon>
        <taxon>Fungi</taxon>
        <taxon>Fungi incertae sedis</taxon>
        <taxon>Chytridiomycota</taxon>
        <taxon>Chytridiomycota incertae sedis</taxon>
        <taxon>Chytridiomycetes</taxon>
        <taxon>Spizellomycetales</taxon>
        <taxon>Powellomycetaceae</taxon>
        <taxon>Geranomyces</taxon>
    </lineage>
</organism>
<keyword evidence="1" id="KW-0812">Transmembrane</keyword>
<keyword evidence="3" id="KW-1185">Reference proteome</keyword>
<dbReference type="Proteomes" id="UP001212152">
    <property type="component" value="Unassembled WGS sequence"/>
</dbReference>
<protein>
    <submittedName>
        <fullName evidence="2">Uncharacterized protein</fullName>
    </submittedName>
</protein>
<name>A0AAD5TSR8_9FUNG</name>
<gene>
    <name evidence="2" type="ORF">HDU87_001027</name>
</gene>
<feature type="transmembrane region" description="Helical" evidence="1">
    <location>
        <begin position="157"/>
        <end position="176"/>
    </location>
</feature>
<dbReference type="AlphaFoldDB" id="A0AAD5TSR8"/>
<feature type="transmembrane region" description="Helical" evidence="1">
    <location>
        <begin position="127"/>
        <end position="145"/>
    </location>
</feature>
<evidence type="ECO:0000313" key="2">
    <source>
        <dbReference type="EMBL" id="KAJ3181420.1"/>
    </source>
</evidence>
<evidence type="ECO:0000313" key="3">
    <source>
        <dbReference type="Proteomes" id="UP001212152"/>
    </source>
</evidence>
<keyword evidence="1" id="KW-0472">Membrane</keyword>
<comment type="caution">
    <text evidence="2">The sequence shown here is derived from an EMBL/GenBank/DDBJ whole genome shotgun (WGS) entry which is preliminary data.</text>
</comment>
<feature type="transmembrane region" description="Helical" evidence="1">
    <location>
        <begin position="217"/>
        <end position="238"/>
    </location>
</feature>
<sequence length="266" mass="28683">MALLRHRRTADAVNAPKHRPFAFRPHPLLLAILSAIALGLTVSAYRSSSPWFEQRVGYGIKALGGASGTMTLDVTVKQWCLIGFPDIPFISVPELGSANGVGCRVIDMCSISDEVCTVLKVVKGVTVASIALIAFSLVMSLLLLLQHSVMTPCTYTFLLLSTLLTVVADTALLVYFSQLRTLIPPRIPDIVSQVSSQAAQYVGAADAGNSFGKPHTFLIVTAALMGAAFLITLLSACYERCGRRVKSHSVDSRGMPMTHRHEEVRV</sequence>
<keyword evidence="1" id="KW-1133">Transmembrane helix</keyword>
<feature type="transmembrane region" description="Helical" evidence="1">
    <location>
        <begin position="27"/>
        <end position="45"/>
    </location>
</feature>
<dbReference type="EMBL" id="JADGJQ010000012">
    <property type="protein sequence ID" value="KAJ3181420.1"/>
    <property type="molecule type" value="Genomic_DNA"/>
</dbReference>